<keyword evidence="3" id="KW-1185">Reference proteome</keyword>
<sequence length="63" mass="7178">MFDKDKVIVFGLRLLLMALVSYGLHSFVLVDLNVFDWSILARITYLTLTAVFMVLINLKQSNG</sequence>
<reference evidence="3" key="1">
    <citation type="submission" date="2016-10" db="EMBL/GenBank/DDBJ databases">
        <authorList>
            <person name="Varghese N."/>
            <person name="Submissions S."/>
        </authorList>
    </citation>
    <scope>NUCLEOTIDE SEQUENCE [LARGE SCALE GENOMIC DNA]</scope>
    <source>
        <strain evidence="3">DSM 22361</strain>
    </source>
</reference>
<evidence type="ECO:0000313" key="3">
    <source>
        <dbReference type="Proteomes" id="UP000236731"/>
    </source>
</evidence>
<keyword evidence="1" id="KW-1133">Transmembrane helix</keyword>
<dbReference type="EMBL" id="FNUT01000019">
    <property type="protein sequence ID" value="SEG75959.1"/>
    <property type="molecule type" value="Genomic_DNA"/>
</dbReference>
<organism evidence="2 3">
    <name type="scientific">Sphingobacterium lactis</name>
    <dbReference type="NCBI Taxonomy" id="797291"/>
    <lineage>
        <taxon>Bacteria</taxon>
        <taxon>Pseudomonadati</taxon>
        <taxon>Bacteroidota</taxon>
        <taxon>Sphingobacteriia</taxon>
        <taxon>Sphingobacteriales</taxon>
        <taxon>Sphingobacteriaceae</taxon>
        <taxon>Sphingobacterium</taxon>
    </lineage>
</organism>
<evidence type="ECO:0000256" key="1">
    <source>
        <dbReference type="SAM" id="Phobius"/>
    </source>
</evidence>
<accession>A0A1H6CSF3</accession>
<name>A0A1H6CSF3_9SPHI</name>
<feature type="transmembrane region" description="Helical" evidence="1">
    <location>
        <begin position="7"/>
        <end position="27"/>
    </location>
</feature>
<keyword evidence="1" id="KW-0472">Membrane</keyword>
<proteinExistence type="predicted"/>
<feature type="transmembrane region" description="Helical" evidence="1">
    <location>
        <begin position="39"/>
        <end position="58"/>
    </location>
</feature>
<keyword evidence="1" id="KW-0812">Transmembrane</keyword>
<dbReference type="Proteomes" id="UP000236731">
    <property type="component" value="Unassembled WGS sequence"/>
</dbReference>
<gene>
    <name evidence="2" type="ORF">SAMN05421877_11958</name>
</gene>
<evidence type="ECO:0000313" key="2">
    <source>
        <dbReference type="EMBL" id="SEG75959.1"/>
    </source>
</evidence>
<protein>
    <submittedName>
        <fullName evidence="2">Uncharacterized protein</fullName>
    </submittedName>
</protein>
<dbReference type="AlphaFoldDB" id="A0A1H6CSF3"/>